<evidence type="ECO:0000313" key="1">
    <source>
        <dbReference type="EMBL" id="KUG27524.1"/>
    </source>
</evidence>
<sequence>MHGVAIGGGCASGFPGSAGCPGRGCRMLEARDAKACAA</sequence>
<protein>
    <submittedName>
        <fullName evidence="1">Uncharacterized protein</fullName>
    </submittedName>
</protein>
<name>A0A0W8G2W9_9ZZZZ</name>
<accession>A0A0W8G2W9</accession>
<gene>
    <name evidence="1" type="ORF">ASZ90_002624</name>
</gene>
<organism evidence="1">
    <name type="scientific">hydrocarbon metagenome</name>
    <dbReference type="NCBI Taxonomy" id="938273"/>
    <lineage>
        <taxon>unclassified sequences</taxon>
        <taxon>metagenomes</taxon>
        <taxon>ecological metagenomes</taxon>
    </lineage>
</organism>
<reference evidence="1" key="1">
    <citation type="journal article" date="2015" name="Proc. Natl. Acad. Sci. U.S.A.">
        <title>Networks of energetic and metabolic interactions define dynamics in microbial communities.</title>
        <authorList>
            <person name="Embree M."/>
            <person name="Liu J.K."/>
            <person name="Al-Bassam M.M."/>
            <person name="Zengler K."/>
        </authorList>
    </citation>
    <scope>NUCLEOTIDE SEQUENCE</scope>
</reference>
<proteinExistence type="predicted"/>
<dbReference type="EMBL" id="LNQE01000320">
    <property type="protein sequence ID" value="KUG27524.1"/>
    <property type="molecule type" value="Genomic_DNA"/>
</dbReference>
<dbReference type="AlphaFoldDB" id="A0A0W8G2W9"/>
<comment type="caution">
    <text evidence="1">The sequence shown here is derived from an EMBL/GenBank/DDBJ whole genome shotgun (WGS) entry which is preliminary data.</text>
</comment>